<dbReference type="InterPro" id="IPR023340">
    <property type="entry name" value="UMA"/>
</dbReference>
<feature type="domain" description="UBA" evidence="2">
    <location>
        <begin position="282"/>
        <end position="315"/>
    </location>
</feature>
<dbReference type="GO" id="GO:0043162">
    <property type="term" value="P:ubiquitin-dependent protein catabolic process via the multivesicular body sorting pathway"/>
    <property type="evidence" value="ECO:0007669"/>
    <property type="project" value="InterPro"/>
</dbReference>
<sequence>MNPVVSSILESCKEPWAMSRNEEPSHDYGPWYCLGGVPLVLAERLRPPPLISLPLTLSKTSSWNSLPPYDFKVEHEALCLAERLRAQKTKAEERDPDRDSVSQKPDLVPITTTTTTPTTTDLRLPLPSPLTPRPPPDPLIAKPAPKPGTNFDLRDFESSVIDLDPFEHAVMLTLNDKEELKSVLFQIKPISDPQDPRDAIERVKNEAQTPSSDSGSHISPSLPSPSPPEPLDIRSLSFPQLSDHPLQSSVPTGSLPHSPAIPHPTTAPGIEAEAIVLNALSSQLQEMGFHSDAIQHALHNHGNDLDLVLEELTSPK</sequence>
<dbReference type="GO" id="GO:0043130">
    <property type="term" value="F:ubiquitin binding"/>
    <property type="evidence" value="ECO:0007669"/>
    <property type="project" value="InterPro"/>
</dbReference>
<evidence type="ECO:0000259" key="3">
    <source>
        <dbReference type="PROSITE" id="PS51497"/>
    </source>
</evidence>
<reference evidence="4" key="2">
    <citation type="submission" date="2025-09" db="UniProtKB">
        <authorList>
            <consortium name="Ensembl"/>
        </authorList>
    </citation>
    <scope>IDENTIFICATION</scope>
</reference>
<feature type="compositionally biased region" description="Polar residues" evidence="1">
    <location>
        <begin position="237"/>
        <end position="252"/>
    </location>
</feature>
<name>A0A8C4Q8L8_EPTBU</name>
<organism evidence="4 5">
    <name type="scientific">Eptatretus burgeri</name>
    <name type="common">Inshore hagfish</name>
    <dbReference type="NCBI Taxonomy" id="7764"/>
    <lineage>
        <taxon>Eukaryota</taxon>
        <taxon>Metazoa</taxon>
        <taxon>Chordata</taxon>
        <taxon>Craniata</taxon>
        <taxon>Vertebrata</taxon>
        <taxon>Cyclostomata</taxon>
        <taxon>Myxini</taxon>
        <taxon>Myxiniformes</taxon>
        <taxon>Myxinidae</taxon>
        <taxon>Eptatretinae</taxon>
        <taxon>Eptatretus</taxon>
    </lineage>
</organism>
<dbReference type="Gene3D" id="1.20.120.1920">
    <property type="entry name" value="UBAP1 SOUBA domain"/>
    <property type="match status" value="1"/>
</dbReference>
<dbReference type="PROSITE" id="PS51497">
    <property type="entry name" value="UMA"/>
    <property type="match status" value="1"/>
</dbReference>
<evidence type="ECO:0000259" key="2">
    <source>
        <dbReference type="PROSITE" id="PS50030"/>
    </source>
</evidence>
<evidence type="ECO:0008006" key="6">
    <source>
        <dbReference type="Google" id="ProtNLM"/>
    </source>
</evidence>
<accession>A0A8C4Q8L8</accession>
<dbReference type="PROSITE" id="PS50030">
    <property type="entry name" value="UBA"/>
    <property type="match status" value="1"/>
</dbReference>
<feature type="compositionally biased region" description="Low complexity" evidence="1">
    <location>
        <begin position="210"/>
        <end position="221"/>
    </location>
</feature>
<reference evidence="4" key="1">
    <citation type="submission" date="2025-08" db="UniProtKB">
        <authorList>
            <consortium name="Ensembl"/>
        </authorList>
    </citation>
    <scope>IDENTIFICATION</scope>
</reference>
<dbReference type="AlphaFoldDB" id="A0A8C4Q8L8"/>
<feature type="compositionally biased region" description="Basic and acidic residues" evidence="1">
    <location>
        <begin position="88"/>
        <end position="101"/>
    </location>
</feature>
<dbReference type="PANTHER" id="PTHR15960:SF5">
    <property type="entry name" value="LD44032P"/>
    <property type="match status" value="1"/>
</dbReference>
<dbReference type="InterPro" id="IPR015940">
    <property type="entry name" value="UBA"/>
</dbReference>
<feature type="compositionally biased region" description="Low complexity" evidence="1">
    <location>
        <begin position="109"/>
        <end position="125"/>
    </location>
</feature>
<evidence type="ECO:0000313" key="4">
    <source>
        <dbReference type="Ensembl" id="ENSEBUP00000011702.1"/>
    </source>
</evidence>
<feature type="region of interest" description="Disordered" evidence="1">
    <location>
        <begin position="88"/>
        <end position="150"/>
    </location>
</feature>
<protein>
    <recommendedName>
        <fullName evidence="6">UBA domain-containing protein</fullName>
    </recommendedName>
</protein>
<feature type="region of interest" description="Disordered" evidence="1">
    <location>
        <begin position="205"/>
        <end position="266"/>
    </location>
</feature>
<feature type="compositionally biased region" description="Pro residues" evidence="1">
    <location>
        <begin position="126"/>
        <end position="138"/>
    </location>
</feature>
<dbReference type="Proteomes" id="UP000694388">
    <property type="component" value="Unplaced"/>
</dbReference>
<dbReference type="PANTHER" id="PTHR15960">
    <property type="entry name" value="LD44032P"/>
    <property type="match status" value="1"/>
</dbReference>
<dbReference type="Ensembl" id="ENSEBUT00000012277.1">
    <property type="protein sequence ID" value="ENSEBUP00000011702.1"/>
    <property type="gene ID" value="ENSEBUG00000007497.1"/>
</dbReference>
<dbReference type="InterPro" id="IPR042575">
    <property type="entry name" value="UBAP1_C"/>
</dbReference>
<dbReference type="InterPro" id="IPR009060">
    <property type="entry name" value="UBA-like_sf"/>
</dbReference>
<feature type="domain" description="UMA" evidence="3">
    <location>
        <begin position="34"/>
        <end position="78"/>
    </location>
</feature>
<proteinExistence type="predicted"/>
<evidence type="ECO:0000256" key="1">
    <source>
        <dbReference type="SAM" id="MobiDB-lite"/>
    </source>
</evidence>
<dbReference type="SUPFAM" id="SSF46934">
    <property type="entry name" value="UBA-like"/>
    <property type="match status" value="1"/>
</dbReference>
<dbReference type="GO" id="GO:0000813">
    <property type="term" value="C:ESCRT I complex"/>
    <property type="evidence" value="ECO:0007669"/>
    <property type="project" value="InterPro"/>
</dbReference>
<dbReference type="InterPro" id="IPR038870">
    <property type="entry name" value="UBAP1"/>
</dbReference>
<evidence type="ECO:0000313" key="5">
    <source>
        <dbReference type="Proteomes" id="UP000694388"/>
    </source>
</evidence>
<keyword evidence="5" id="KW-1185">Reference proteome</keyword>